<comment type="caution">
    <text evidence="2">The sequence shown here is derived from an EMBL/GenBank/DDBJ whole genome shotgun (WGS) entry which is preliminary data.</text>
</comment>
<dbReference type="EMBL" id="JAWDGP010001748">
    <property type="protein sequence ID" value="KAK3788678.1"/>
    <property type="molecule type" value="Genomic_DNA"/>
</dbReference>
<gene>
    <name evidence="2" type="ORF">RRG08_011348</name>
</gene>
<sequence>MAKSFRKGEKEKRAAKWPEGKEEEKAQLYGIRGKKLRDVFRARIKNAVPPFCQPKILHPELSYVSYRREKREWKPTEMEKEKEKLEN</sequence>
<dbReference type="AlphaFoldDB" id="A0AAE1AJ95"/>
<evidence type="ECO:0000313" key="3">
    <source>
        <dbReference type="Proteomes" id="UP001283361"/>
    </source>
</evidence>
<protein>
    <submittedName>
        <fullName evidence="2">Uncharacterized protein</fullName>
    </submittedName>
</protein>
<evidence type="ECO:0000313" key="2">
    <source>
        <dbReference type="EMBL" id="KAK3788678.1"/>
    </source>
</evidence>
<feature type="region of interest" description="Disordered" evidence="1">
    <location>
        <begin position="1"/>
        <end position="21"/>
    </location>
</feature>
<proteinExistence type="predicted"/>
<dbReference type="Proteomes" id="UP001283361">
    <property type="component" value="Unassembled WGS sequence"/>
</dbReference>
<keyword evidence="3" id="KW-1185">Reference proteome</keyword>
<reference evidence="2" key="1">
    <citation type="journal article" date="2023" name="G3 (Bethesda)">
        <title>A reference genome for the long-term kleptoplast-retaining sea slug Elysia crispata morphotype clarki.</title>
        <authorList>
            <person name="Eastman K.E."/>
            <person name="Pendleton A.L."/>
            <person name="Shaikh M.A."/>
            <person name="Suttiyut T."/>
            <person name="Ogas R."/>
            <person name="Tomko P."/>
            <person name="Gavelis G."/>
            <person name="Widhalm J.R."/>
            <person name="Wisecaver J.H."/>
        </authorList>
    </citation>
    <scope>NUCLEOTIDE SEQUENCE</scope>
    <source>
        <strain evidence="2">ECLA1</strain>
    </source>
</reference>
<name>A0AAE1AJ95_9GAST</name>
<accession>A0AAE1AJ95</accession>
<evidence type="ECO:0000256" key="1">
    <source>
        <dbReference type="SAM" id="MobiDB-lite"/>
    </source>
</evidence>
<organism evidence="2 3">
    <name type="scientific">Elysia crispata</name>
    <name type="common">lettuce slug</name>
    <dbReference type="NCBI Taxonomy" id="231223"/>
    <lineage>
        <taxon>Eukaryota</taxon>
        <taxon>Metazoa</taxon>
        <taxon>Spiralia</taxon>
        <taxon>Lophotrochozoa</taxon>
        <taxon>Mollusca</taxon>
        <taxon>Gastropoda</taxon>
        <taxon>Heterobranchia</taxon>
        <taxon>Euthyneura</taxon>
        <taxon>Panpulmonata</taxon>
        <taxon>Sacoglossa</taxon>
        <taxon>Placobranchoidea</taxon>
        <taxon>Plakobranchidae</taxon>
        <taxon>Elysia</taxon>
    </lineage>
</organism>